<name>A0A0P0XQT1_ORYSJ</name>
<reference evidence="2 3" key="2">
    <citation type="journal article" date="2013" name="Plant Cell Physiol.">
        <title>Rice Annotation Project Database (RAP-DB): an integrative and interactive database for rice genomics.</title>
        <authorList>
            <person name="Sakai H."/>
            <person name="Lee S.S."/>
            <person name="Tanaka T."/>
            <person name="Numa H."/>
            <person name="Kim J."/>
            <person name="Kawahara Y."/>
            <person name="Wakimoto H."/>
            <person name="Yang C.C."/>
            <person name="Iwamoto M."/>
            <person name="Abe T."/>
            <person name="Yamada Y."/>
            <person name="Muto A."/>
            <person name="Inokuchi H."/>
            <person name="Ikemura T."/>
            <person name="Matsumoto T."/>
            <person name="Sasaki T."/>
            <person name="Itoh T."/>
        </authorList>
    </citation>
    <scope>NUCLEOTIDE SEQUENCE [LARGE SCALE GENOMIC DNA]</scope>
    <source>
        <strain evidence="3">cv. Nipponbare</strain>
    </source>
</reference>
<dbReference type="Gramene" id="Os10t0103500-00">
    <property type="protein sequence ID" value="Os10t0103500-00"/>
    <property type="gene ID" value="Os10g0103500"/>
</dbReference>
<protein>
    <submittedName>
        <fullName evidence="2">Os10g0103500 protein</fullName>
    </submittedName>
</protein>
<feature type="compositionally biased region" description="Low complexity" evidence="1">
    <location>
        <begin position="192"/>
        <end position="204"/>
    </location>
</feature>
<gene>
    <name evidence="2" type="ordered locus">Os10g0103500</name>
    <name evidence="2" type="ORF">OSNPB_100103500</name>
</gene>
<dbReference type="InParanoid" id="A0A0P0XQT1"/>
<organism evidence="2 3">
    <name type="scientific">Oryza sativa subsp. japonica</name>
    <name type="common">Rice</name>
    <dbReference type="NCBI Taxonomy" id="39947"/>
    <lineage>
        <taxon>Eukaryota</taxon>
        <taxon>Viridiplantae</taxon>
        <taxon>Streptophyta</taxon>
        <taxon>Embryophyta</taxon>
        <taxon>Tracheophyta</taxon>
        <taxon>Spermatophyta</taxon>
        <taxon>Magnoliopsida</taxon>
        <taxon>Liliopsida</taxon>
        <taxon>Poales</taxon>
        <taxon>Poaceae</taxon>
        <taxon>BOP clade</taxon>
        <taxon>Oryzoideae</taxon>
        <taxon>Oryzeae</taxon>
        <taxon>Oryzinae</taxon>
        <taxon>Oryza</taxon>
        <taxon>Oryza sativa</taxon>
    </lineage>
</organism>
<dbReference type="PaxDb" id="39947-A0A0P0XQT1"/>
<accession>A0A0P0XQT1</accession>
<dbReference type="EMBL" id="AP014966">
    <property type="protein sequence ID" value="BAT09576.1"/>
    <property type="molecule type" value="Genomic_DNA"/>
</dbReference>
<keyword evidence="3" id="KW-1185">Reference proteome</keyword>
<evidence type="ECO:0000313" key="3">
    <source>
        <dbReference type="Proteomes" id="UP000059680"/>
    </source>
</evidence>
<dbReference type="AlphaFoldDB" id="A0A0P0XQT1"/>
<sequence length="241" mass="26506">MDYEIAAAFVVLGHKIGLEQPEAAVAGGEQHVRVDFRDHPGSVSVSRCSVKKDRWPVMGLYTHMSARRCDLRRQLGSLRWRATRPPWHAMALYSSRTSGATRDMKGARRCSTNDAAAGVAGWAREKQQWASSSSCFLLLWRKPTTLLRGTIVSGPSWHTRRRKGGLRISRRRRLDATAHRTSVPPSDRATISSRSFGGRNNSGVGSAGGGVTVTHARRRRLRGGIVTVTLLPVPVVCLAPY</sequence>
<proteinExistence type="predicted"/>
<reference evidence="2 3" key="3">
    <citation type="journal article" date="2013" name="Rice">
        <title>Improvement of the Oryza sativa Nipponbare reference genome using next generation sequence and optical map data.</title>
        <authorList>
            <person name="Kawahara Y."/>
            <person name="de la Bastide M."/>
            <person name="Hamilton J.P."/>
            <person name="Kanamori H."/>
            <person name="McCombie W.R."/>
            <person name="Ouyang S."/>
            <person name="Schwartz D.C."/>
            <person name="Tanaka T."/>
            <person name="Wu J."/>
            <person name="Zhou S."/>
            <person name="Childs K.L."/>
            <person name="Davidson R.M."/>
            <person name="Lin H."/>
            <person name="Quesada-Ocampo L."/>
            <person name="Vaillancourt B."/>
            <person name="Sakai H."/>
            <person name="Lee S.S."/>
            <person name="Kim J."/>
            <person name="Numa H."/>
            <person name="Itoh T."/>
            <person name="Buell C.R."/>
            <person name="Matsumoto T."/>
        </authorList>
    </citation>
    <scope>NUCLEOTIDE SEQUENCE [LARGE SCALE GENOMIC DNA]</scope>
    <source>
        <strain evidence="3">cv. Nipponbare</strain>
    </source>
</reference>
<feature type="region of interest" description="Disordered" evidence="1">
    <location>
        <begin position="175"/>
        <end position="211"/>
    </location>
</feature>
<dbReference type="Proteomes" id="UP000059680">
    <property type="component" value="Chromosome 10"/>
</dbReference>
<reference evidence="3" key="1">
    <citation type="journal article" date="2005" name="Nature">
        <title>The map-based sequence of the rice genome.</title>
        <authorList>
            <consortium name="International rice genome sequencing project (IRGSP)"/>
            <person name="Matsumoto T."/>
            <person name="Wu J."/>
            <person name="Kanamori H."/>
            <person name="Katayose Y."/>
            <person name="Fujisawa M."/>
            <person name="Namiki N."/>
            <person name="Mizuno H."/>
            <person name="Yamamoto K."/>
            <person name="Antonio B.A."/>
            <person name="Baba T."/>
            <person name="Sakata K."/>
            <person name="Nagamura Y."/>
            <person name="Aoki H."/>
            <person name="Arikawa K."/>
            <person name="Arita K."/>
            <person name="Bito T."/>
            <person name="Chiden Y."/>
            <person name="Fujitsuka N."/>
            <person name="Fukunaka R."/>
            <person name="Hamada M."/>
            <person name="Harada C."/>
            <person name="Hayashi A."/>
            <person name="Hijishita S."/>
            <person name="Honda M."/>
            <person name="Hosokawa S."/>
            <person name="Ichikawa Y."/>
            <person name="Idonuma A."/>
            <person name="Iijima M."/>
            <person name="Ikeda M."/>
            <person name="Ikeno M."/>
            <person name="Ito K."/>
            <person name="Ito S."/>
            <person name="Ito T."/>
            <person name="Ito Y."/>
            <person name="Ito Y."/>
            <person name="Iwabuchi A."/>
            <person name="Kamiya K."/>
            <person name="Karasawa W."/>
            <person name="Kurita K."/>
            <person name="Katagiri S."/>
            <person name="Kikuta A."/>
            <person name="Kobayashi H."/>
            <person name="Kobayashi N."/>
            <person name="Machita K."/>
            <person name="Maehara T."/>
            <person name="Masukawa M."/>
            <person name="Mizubayashi T."/>
            <person name="Mukai Y."/>
            <person name="Nagasaki H."/>
            <person name="Nagata Y."/>
            <person name="Naito S."/>
            <person name="Nakashima M."/>
            <person name="Nakama Y."/>
            <person name="Nakamichi Y."/>
            <person name="Nakamura M."/>
            <person name="Meguro A."/>
            <person name="Negishi M."/>
            <person name="Ohta I."/>
            <person name="Ohta T."/>
            <person name="Okamoto M."/>
            <person name="Ono N."/>
            <person name="Saji S."/>
            <person name="Sakaguchi M."/>
            <person name="Sakai K."/>
            <person name="Shibata M."/>
            <person name="Shimokawa T."/>
            <person name="Song J."/>
            <person name="Takazaki Y."/>
            <person name="Terasawa K."/>
            <person name="Tsugane M."/>
            <person name="Tsuji K."/>
            <person name="Ueda S."/>
            <person name="Waki K."/>
            <person name="Yamagata H."/>
            <person name="Yamamoto M."/>
            <person name="Yamamoto S."/>
            <person name="Yamane H."/>
            <person name="Yoshiki S."/>
            <person name="Yoshihara R."/>
            <person name="Yukawa K."/>
            <person name="Zhong H."/>
            <person name="Yano M."/>
            <person name="Yuan Q."/>
            <person name="Ouyang S."/>
            <person name="Liu J."/>
            <person name="Jones K.M."/>
            <person name="Gansberger K."/>
            <person name="Moffat K."/>
            <person name="Hill J."/>
            <person name="Bera J."/>
            <person name="Fadrosh D."/>
            <person name="Jin S."/>
            <person name="Johri S."/>
            <person name="Kim M."/>
            <person name="Overton L."/>
            <person name="Reardon M."/>
            <person name="Tsitrin T."/>
            <person name="Vuong H."/>
            <person name="Weaver B."/>
            <person name="Ciecko A."/>
            <person name="Tallon L."/>
            <person name="Jackson J."/>
            <person name="Pai G."/>
            <person name="Aken S.V."/>
            <person name="Utterback T."/>
            <person name="Reidmuller S."/>
            <person name="Feldblyum T."/>
            <person name="Hsiao J."/>
            <person name="Zismann V."/>
            <person name="Iobst S."/>
            <person name="de Vazeille A.R."/>
            <person name="Buell C.R."/>
            <person name="Ying K."/>
            <person name="Li Y."/>
            <person name="Lu T."/>
            <person name="Huang Y."/>
            <person name="Zhao Q."/>
            <person name="Feng Q."/>
            <person name="Zhang L."/>
            <person name="Zhu J."/>
            <person name="Weng Q."/>
            <person name="Mu J."/>
            <person name="Lu Y."/>
            <person name="Fan D."/>
            <person name="Liu Y."/>
            <person name="Guan J."/>
            <person name="Zhang Y."/>
            <person name="Yu S."/>
            <person name="Liu X."/>
            <person name="Zhang Y."/>
            <person name="Hong G."/>
            <person name="Han B."/>
            <person name="Choisne N."/>
            <person name="Demange N."/>
            <person name="Orjeda G."/>
            <person name="Samain S."/>
            <person name="Cattolico L."/>
            <person name="Pelletier E."/>
            <person name="Couloux A."/>
            <person name="Segurens B."/>
            <person name="Wincker P."/>
            <person name="D'Hont A."/>
            <person name="Scarpelli C."/>
            <person name="Weissenbach J."/>
            <person name="Salanoubat M."/>
            <person name="Quetier F."/>
            <person name="Yu Y."/>
            <person name="Kim H.R."/>
            <person name="Rambo T."/>
            <person name="Currie J."/>
            <person name="Collura K."/>
            <person name="Luo M."/>
            <person name="Yang T."/>
            <person name="Ammiraju J.S.S."/>
            <person name="Engler F."/>
            <person name="Soderlund C."/>
            <person name="Wing R.A."/>
            <person name="Palmer L.E."/>
            <person name="de la Bastide M."/>
            <person name="Spiegel L."/>
            <person name="Nascimento L."/>
            <person name="Zutavern T."/>
            <person name="O'Shaughnessy A."/>
            <person name="Dike S."/>
            <person name="Dedhia N."/>
            <person name="Preston R."/>
            <person name="Balija V."/>
            <person name="McCombie W.R."/>
            <person name="Chow T."/>
            <person name="Chen H."/>
            <person name="Chung M."/>
            <person name="Chen C."/>
            <person name="Shaw J."/>
            <person name="Wu H."/>
            <person name="Hsiao K."/>
            <person name="Chao Y."/>
            <person name="Chu M."/>
            <person name="Cheng C."/>
            <person name="Hour A."/>
            <person name="Lee P."/>
            <person name="Lin S."/>
            <person name="Lin Y."/>
            <person name="Liou J."/>
            <person name="Liu S."/>
            <person name="Hsing Y."/>
            <person name="Raghuvanshi S."/>
            <person name="Mohanty A."/>
            <person name="Bharti A.K."/>
            <person name="Gaur A."/>
            <person name="Gupta V."/>
            <person name="Kumar D."/>
            <person name="Ravi V."/>
            <person name="Vij S."/>
            <person name="Kapur A."/>
            <person name="Khurana P."/>
            <person name="Khurana P."/>
            <person name="Khurana J.P."/>
            <person name="Tyagi A.K."/>
            <person name="Gaikwad K."/>
            <person name="Singh A."/>
            <person name="Dalal V."/>
            <person name="Srivastava S."/>
            <person name="Dixit A."/>
            <person name="Pal A.K."/>
            <person name="Ghazi I.A."/>
            <person name="Yadav M."/>
            <person name="Pandit A."/>
            <person name="Bhargava A."/>
            <person name="Sureshbabu K."/>
            <person name="Batra K."/>
            <person name="Sharma T.R."/>
            <person name="Mohapatra T."/>
            <person name="Singh N.K."/>
            <person name="Messing J."/>
            <person name="Nelson A.B."/>
            <person name="Fuks G."/>
            <person name="Kavchok S."/>
            <person name="Keizer G."/>
            <person name="Linton E."/>
            <person name="Llaca V."/>
            <person name="Song R."/>
            <person name="Tanyolac B."/>
            <person name="Young S."/>
            <person name="Ho-Il K."/>
            <person name="Hahn J.H."/>
            <person name="Sangsakoo G."/>
            <person name="Vanavichit A."/>
            <person name="de Mattos Luiz.A.T."/>
            <person name="Zimmer P.D."/>
            <person name="Malone G."/>
            <person name="Dellagostin O."/>
            <person name="de Oliveira A.C."/>
            <person name="Bevan M."/>
            <person name="Bancroft I."/>
            <person name="Minx P."/>
            <person name="Cordum H."/>
            <person name="Wilson R."/>
            <person name="Cheng Z."/>
            <person name="Jin W."/>
            <person name="Jiang J."/>
            <person name="Leong S.A."/>
            <person name="Iwama H."/>
            <person name="Gojobori T."/>
            <person name="Itoh T."/>
            <person name="Niimura Y."/>
            <person name="Fujii Y."/>
            <person name="Habara T."/>
            <person name="Sakai H."/>
            <person name="Sato Y."/>
            <person name="Wilson G."/>
            <person name="Kumar K."/>
            <person name="McCouch S."/>
            <person name="Juretic N."/>
            <person name="Hoen D."/>
            <person name="Wright S."/>
            <person name="Bruskiewich R."/>
            <person name="Bureau T."/>
            <person name="Miyao A."/>
            <person name="Hirochika H."/>
            <person name="Nishikawa T."/>
            <person name="Kadowaki K."/>
            <person name="Sugiura M."/>
            <person name="Burr B."/>
            <person name="Sasaki T."/>
        </authorList>
    </citation>
    <scope>NUCLEOTIDE SEQUENCE [LARGE SCALE GENOMIC DNA]</scope>
    <source>
        <strain evidence="3">cv. Nipponbare</strain>
    </source>
</reference>
<evidence type="ECO:0000313" key="2">
    <source>
        <dbReference type="EMBL" id="BAT09576.1"/>
    </source>
</evidence>
<evidence type="ECO:0000256" key="1">
    <source>
        <dbReference type="SAM" id="MobiDB-lite"/>
    </source>
</evidence>